<comment type="caution">
    <text evidence="10">The sequence shown here is derived from an EMBL/GenBank/DDBJ whole genome shotgun (WGS) entry which is preliminary data.</text>
</comment>
<dbReference type="Gene3D" id="3.40.50.10240">
    <property type="entry name" value="Thiamin pyrophosphokinase, catalytic domain"/>
    <property type="match status" value="1"/>
</dbReference>
<dbReference type="GO" id="GO:0009229">
    <property type="term" value="P:thiamine diphosphate biosynthetic process"/>
    <property type="evidence" value="ECO:0007669"/>
    <property type="project" value="UniProtKB-UniRule"/>
</dbReference>
<dbReference type="InterPro" id="IPR036371">
    <property type="entry name" value="TPK_B1-bd_sf"/>
</dbReference>
<dbReference type="GO" id="GO:0030975">
    <property type="term" value="F:thiamine binding"/>
    <property type="evidence" value="ECO:0007669"/>
    <property type="project" value="UniProtKB-UniRule"/>
</dbReference>
<evidence type="ECO:0000256" key="2">
    <source>
        <dbReference type="ARBA" id="ARBA00006785"/>
    </source>
</evidence>
<feature type="region of interest" description="Disordered" evidence="8">
    <location>
        <begin position="214"/>
        <end position="237"/>
    </location>
</feature>
<dbReference type="SMART" id="SM00983">
    <property type="entry name" value="TPK_B1_binding"/>
    <property type="match status" value="1"/>
</dbReference>
<dbReference type="InterPro" id="IPR007373">
    <property type="entry name" value="Thiamin_PyroPKinase_B1-bd"/>
</dbReference>
<dbReference type="Gene3D" id="2.60.120.320">
    <property type="entry name" value="Thiamin pyrophosphokinase, thiamin-binding domain"/>
    <property type="match status" value="1"/>
</dbReference>
<dbReference type="EMBL" id="AZHD01000001">
    <property type="protein sequence ID" value="OAA67947.1"/>
    <property type="molecule type" value="Genomic_DNA"/>
</dbReference>
<dbReference type="PANTHER" id="PTHR13622">
    <property type="entry name" value="THIAMIN PYROPHOSPHOKINASE"/>
    <property type="match status" value="1"/>
</dbReference>
<dbReference type="EC" id="2.7.6.2" evidence="7"/>
<accession>A0A167ZVC8</accession>
<dbReference type="Pfam" id="PF04263">
    <property type="entry name" value="TPK_catalytic"/>
    <property type="match status" value="1"/>
</dbReference>
<reference evidence="10 11" key="1">
    <citation type="journal article" date="2016" name="Genome Biol. Evol.">
        <title>Divergent and convergent evolution of fungal pathogenicity.</title>
        <authorList>
            <person name="Shang Y."/>
            <person name="Xiao G."/>
            <person name="Zheng P."/>
            <person name="Cen K."/>
            <person name="Zhan S."/>
            <person name="Wang C."/>
        </authorList>
    </citation>
    <scope>NUCLEOTIDE SEQUENCE [LARGE SCALE GENOMIC DNA]</scope>
    <source>
        <strain evidence="10 11">RCEF 264</strain>
    </source>
</reference>
<protein>
    <recommendedName>
        <fullName evidence="7">Thiamine pyrophosphokinase</fullName>
        <ecNumber evidence="7">2.7.6.2</ecNumber>
    </recommendedName>
</protein>
<keyword evidence="5 7" id="KW-0418">Kinase</keyword>
<dbReference type="Proteomes" id="UP000076874">
    <property type="component" value="Unassembled WGS sequence"/>
</dbReference>
<organism evidence="10 11">
    <name type="scientific">Niveomyces insectorum RCEF 264</name>
    <dbReference type="NCBI Taxonomy" id="1081102"/>
    <lineage>
        <taxon>Eukaryota</taxon>
        <taxon>Fungi</taxon>
        <taxon>Dikarya</taxon>
        <taxon>Ascomycota</taxon>
        <taxon>Pezizomycotina</taxon>
        <taxon>Sordariomycetes</taxon>
        <taxon>Hypocreomycetidae</taxon>
        <taxon>Hypocreales</taxon>
        <taxon>Cordycipitaceae</taxon>
        <taxon>Niveomyces</taxon>
    </lineage>
</organism>
<comment type="pathway">
    <text evidence="1 7">Cofactor biosynthesis; thiamine diphosphate biosynthesis; thiamine diphosphate from thiamine: step 1/1.</text>
</comment>
<dbReference type="SUPFAM" id="SSF63862">
    <property type="entry name" value="Thiamin pyrophosphokinase, substrate-binding domain"/>
    <property type="match status" value="1"/>
</dbReference>
<dbReference type="OrthoDB" id="25149at2759"/>
<evidence type="ECO:0000259" key="9">
    <source>
        <dbReference type="SMART" id="SM00983"/>
    </source>
</evidence>
<dbReference type="InterPro" id="IPR007371">
    <property type="entry name" value="TPK_catalytic"/>
</dbReference>
<dbReference type="SUPFAM" id="SSF63999">
    <property type="entry name" value="Thiamin pyrophosphokinase, catalytic domain"/>
    <property type="match status" value="1"/>
</dbReference>
<dbReference type="GO" id="GO:0016301">
    <property type="term" value="F:kinase activity"/>
    <property type="evidence" value="ECO:0007669"/>
    <property type="project" value="UniProtKB-UniRule"/>
</dbReference>
<dbReference type="GO" id="GO:0005524">
    <property type="term" value="F:ATP binding"/>
    <property type="evidence" value="ECO:0007669"/>
    <property type="project" value="UniProtKB-UniRule"/>
</dbReference>
<name>A0A167ZVC8_9HYPO</name>
<evidence type="ECO:0000256" key="7">
    <source>
        <dbReference type="PIRNR" id="PIRNR031057"/>
    </source>
</evidence>
<dbReference type="InterPro" id="IPR006282">
    <property type="entry name" value="Thi_PPkinase"/>
</dbReference>
<evidence type="ECO:0000256" key="5">
    <source>
        <dbReference type="ARBA" id="ARBA00022777"/>
    </source>
</evidence>
<comment type="similarity">
    <text evidence="2 7">Belongs to the thiamine pyrophosphokinase family.</text>
</comment>
<proteinExistence type="inferred from homology"/>
<keyword evidence="3 7" id="KW-0808">Transferase</keyword>
<dbReference type="PANTHER" id="PTHR13622:SF8">
    <property type="entry name" value="THIAMIN PYROPHOSPHOKINASE 1"/>
    <property type="match status" value="1"/>
</dbReference>
<dbReference type="InterPro" id="IPR036759">
    <property type="entry name" value="TPK_catalytic_sf"/>
</dbReference>
<evidence type="ECO:0000256" key="8">
    <source>
        <dbReference type="SAM" id="MobiDB-lite"/>
    </source>
</evidence>
<dbReference type="Pfam" id="PF04265">
    <property type="entry name" value="TPK_B1_binding"/>
    <property type="match status" value="1"/>
</dbReference>
<evidence type="ECO:0000256" key="3">
    <source>
        <dbReference type="ARBA" id="ARBA00022679"/>
    </source>
</evidence>
<dbReference type="AlphaFoldDB" id="A0A167ZVC8"/>
<evidence type="ECO:0000313" key="11">
    <source>
        <dbReference type="Proteomes" id="UP000076874"/>
    </source>
</evidence>
<evidence type="ECO:0000256" key="4">
    <source>
        <dbReference type="ARBA" id="ARBA00022741"/>
    </source>
</evidence>
<comment type="catalytic activity">
    <reaction evidence="7">
        <text>thiamine + ATP = thiamine diphosphate + AMP + H(+)</text>
        <dbReference type="Rhea" id="RHEA:11576"/>
        <dbReference type="ChEBI" id="CHEBI:15378"/>
        <dbReference type="ChEBI" id="CHEBI:18385"/>
        <dbReference type="ChEBI" id="CHEBI:30616"/>
        <dbReference type="ChEBI" id="CHEBI:58937"/>
        <dbReference type="ChEBI" id="CHEBI:456215"/>
    </reaction>
</comment>
<dbReference type="CDD" id="cd07995">
    <property type="entry name" value="TPK"/>
    <property type="match status" value="1"/>
</dbReference>
<feature type="compositionally biased region" description="Basic and acidic residues" evidence="8">
    <location>
        <begin position="220"/>
        <end position="231"/>
    </location>
</feature>
<keyword evidence="6 7" id="KW-0067">ATP-binding</keyword>
<dbReference type="PIRSF" id="PIRSF031057">
    <property type="entry name" value="Thiamin_pyrophosphokinase"/>
    <property type="match status" value="1"/>
</dbReference>
<sequence>MSSYPDDNGNEDDDAVFEWYPARFLQDRPAAPARPYAVIVLNQPLSCLRAIKRLWARASYRVAADGGANRLYDARAAAGESFSDLDVIVGDLDSLRDETRAYFAQGGAPRATAVVHDPDQYSTDFGKAVRLVDRQRPGLHIVALGGLGGRVDQGVSQLHHLHVLQRPAADDENGGNDDKRVQPTRTRHLYLLSSESLTWLLPPGRHRIHVREAATTAAADKAEAENPTNHDDVDDDDDNTVFAKYVGILPLQGPSVITTRGLEWDVAAWPTQMGAQLSTSNHVLPTTRTVEVETSAAVVFTIALREP</sequence>
<evidence type="ECO:0000313" key="10">
    <source>
        <dbReference type="EMBL" id="OAA67947.1"/>
    </source>
</evidence>
<dbReference type="InterPro" id="IPR016966">
    <property type="entry name" value="Thiamin_pyrophosphokinase_euk"/>
</dbReference>
<feature type="domain" description="Thiamin pyrophosphokinase thiamin-binding" evidence="9">
    <location>
        <begin position="204"/>
        <end position="298"/>
    </location>
</feature>
<keyword evidence="4 7" id="KW-0547">Nucleotide-binding</keyword>
<dbReference type="GO" id="GO:0004788">
    <property type="term" value="F:thiamine diphosphokinase activity"/>
    <property type="evidence" value="ECO:0007669"/>
    <property type="project" value="UniProtKB-UniRule"/>
</dbReference>
<evidence type="ECO:0000256" key="6">
    <source>
        <dbReference type="ARBA" id="ARBA00022840"/>
    </source>
</evidence>
<keyword evidence="11" id="KW-1185">Reference proteome</keyword>
<dbReference type="UniPathway" id="UPA00060">
    <property type="reaction ID" value="UER00597"/>
</dbReference>
<evidence type="ECO:0000256" key="1">
    <source>
        <dbReference type="ARBA" id="ARBA00005078"/>
    </source>
</evidence>
<dbReference type="GO" id="GO:0006772">
    <property type="term" value="P:thiamine metabolic process"/>
    <property type="evidence" value="ECO:0007669"/>
    <property type="project" value="InterPro"/>
</dbReference>
<dbReference type="STRING" id="1081102.A0A167ZVC8"/>
<gene>
    <name evidence="10" type="ORF">SPI_00142</name>
</gene>